<dbReference type="AlphaFoldDB" id="A0A3E2BKH9"/>
<sequence length="50" mass="5680">MGIEGMREEGLELFSRGLFFPAGRSCGFLFKWRGKKSPGRMKVKEKENVG</sequence>
<dbReference type="Proteomes" id="UP000257323">
    <property type="component" value="Unassembled WGS sequence"/>
</dbReference>
<evidence type="ECO:0000313" key="1">
    <source>
        <dbReference type="EMBL" id="RFT15250.1"/>
    </source>
</evidence>
<proteinExistence type="predicted"/>
<evidence type="ECO:0000313" key="2">
    <source>
        <dbReference type="Proteomes" id="UP000257323"/>
    </source>
</evidence>
<organism evidence="1 2">
    <name type="scientific">Candidatus Saccharicenans subterraneus</name>
    <dbReference type="NCBI Taxonomy" id="2508984"/>
    <lineage>
        <taxon>Bacteria</taxon>
        <taxon>Candidatus Aminicenantota</taxon>
        <taxon>Candidatus Aminicenantia</taxon>
        <taxon>Candidatus Aminicenantales</taxon>
        <taxon>Candidatus Saccharicenantaceae</taxon>
        <taxon>Candidatus Saccharicenans</taxon>
    </lineage>
</organism>
<comment type="caution">
    <text evidence="1">The sequence shown here is derived from an EMBL/GenBank/DDBJ whole genome shotgun (WGS) entry which is preliminary data.</text>
</comment>
<name>A0A3E2BKH9_9BACT</name>
<protein>
    <submittedName>
        <fullName evidence="1">Uncharacterized protein</fullName>
    </submittedName>
</protein>
<reference evidence="1 2" key="1">
    <citation type="submission" date="2018-08" db="EMBL/GenBank/DDBJ databases">
        <title>Genome analysis of the thermophilic bacterium of the candidate phylum Aminicenantes from deep subsurface aquifer revealed its physiology and ecological role.</title>
        <authorList>
            <person name="Kadnikov V.V."/>
            <person name="Mardanov A.V."/>
            <person name="Beletsky A.V."/>
            <person name="Karnachuk O.V."/>
            <person name="Ravin N.V."/>
        </authorList>
    </citation>
    <scope>NUCLEOTIDE SEQUENCE [LARGE SCALE GENOMIC DNA]</scope>
    <source>
        <strain evidence="1">BY38</strain>
    </source>
</reference>
<accession>A0A3E2BKH9</accession>
<gene>
    <name evidence="1" type="ORF">OP8BY_0545</name>
</gene>
<dbReference type="EMBL" id="QUAH01000011">
    <property type="protein sequence ID" value="RFT15250.1"/>
    <property type="molecule type" value="Genomic_DNA"/>
</dbReference>